<sequence length="803" mass="87662">MERHRRRSTRIPRPPIIAPLQEMNFARKRKAGSPLKPINEPEKAETAGSGRRGAAVSNTATPAQATPAPSAPAVEESWESISEAREWTPEDCLNHKVAVKKKEKDQVLRETFMQHIRALRALGRHLLASKNRFEEDCEVQKQKLATAEQQEVQMRQEHQQAVSALEKTIADHQDANAELKGLAAGQQSCISQLEAARDTMQATLATNAAQRDDLLDQQAKATQQIADLQQQVATQVELHQHAQKYNAQLQEYNGKLQDDLRKSAEQVQQLQAEKAGWSEETSANRGTIRTLEQQLEAARGSAEAADTARRGVAGDADRLRVELVSTTTNRDAAVEEGARLRSELSRFKEATGKSVELLEREKADKAHLESTNQAQAEVNSGLQQQLARAKAEAAGAVEAARVGAEATEAAQARIAQLESALVAADARVRECETIRRRLHNTILELKGNIRVFCRVRPLADGQPAVESLDGQPIMQFPSTGDQLGRGIELQVPASGSDKTAKHAFAFDKVFEPASTQEEVFEEVSQLVQSALDGYKVCIFAYGQTGSGKTHTMMGPQYCHEQRGVIPRAVEQLYQATHDLEADGWNFEMKASMLEIYNEECKDLLGKGGATPSAGRQQPIRHDERGVTTVAGVETFDVRVQERLQALMGRAAQKRSTMATASNEHSSRSHMVFMLTIVGHRPSTGQSVHGVLNLIDLAGSERLSKSLATGDRLKETQAINKSLSALGDVISALGAKADHIPYRNSRLTYLLQPCLGGDAKTLMFVNLAPTGDAAPESLCSLRFAAKVNATDIGTARRLGAAIPK</sequence>
<dbReference type="AlphaFoldDB" id="A0AAW1Q018"/>
<accession>A0AAW1Q018</accession>
<dbReference type="PROSITE" id="PS00411">
    <property type="entry name" value="KINESIN_MOTOR_1"/>
    <property type="match status" value="1"/>
</dbReference>
<keyword evidence="12" id="KW-1185">Reference proteome</keyword>
<proteinExistence type="inferred from homology"/>
<evidence type="ECO:0000256" key="3">
    <source>
        <dbReference type="ARBA" id="ARBA00022741"/>
    </source>
</evidence>
<feature type="compositionally biased region" description="Basic residues" evidence="9">
    <location>
        <begin position="1"/>
        <end position="10"/>
    </location>
</feature>
<dbReference type="EMBL" id="JALJOQ010000002">
    <property type="protein sequence ID" value="KAK9814021.1"/>
    <property type="molecule type" value="Genomic_DNA"/>
</dbReference>
<feature type="coiled-coil region" evidence="8">
    <location>
        <begin position="372"/>
        <end position="427"/>
    </location>
</feature>
<dbReference type="Gene3D" id="3.40.850.10">
    <property type="entry name" value="Kinesin motor domain"/>
    <property type="match status" value="1"/>
</dbReference>
<dbReference type="GO" id="GO:0005524">
    <property type="term" value="F:ATP binding"/>
    <property type="evidence" value="ECO:0007669"/>
    <property type="project" value="UniProtKB-UniRule"/>
</dbReference>
<feature type="region of interest" description="Disordered" evidence="9">
    <location>
        <begin position="1"/>
        <end position="86"/>
    </location>
</feature>
<name>A0AAW1Q018_9CHLO</name>
<comment type="similarity">
    <text evidence="1">Belongs to the TRAFAC class myosin-kinesin ATPase superfamily. Kinesin family. KIN-14 subfamily.</text>
</comment>
<protein>
    <recommendedName>
        <fullName evidence="7">Kinesin-like protein</fullName>
    </recommendedName>
</protein>
<gene>
    <name evidence="11" type="ORF">WJX73_009377</name>
</gene>
<feature type="domain" description="Kinesin motor" evidence="10">
    <location>
        <begin position="448"/>
        <end position="789"/>
    </location>
</feature>
<evidence type="ECO:0000313" key="12">
    <source>
        <dbReference type="Proteomes" id="UP001465755"/>
    </source>
</evidence>
<evidence type="ECO:0000256" key="1">
    <source>
        <dbReference type="ARBA" id="ARBA00010899"/>
    </source>
</evidence>
<feature type="coiled-coil region" evidence="8">
    <location>
        <begin position="211"/>
        <end position="308"/>
    </location>
</feature>
<comment type="caution">
    <text evidence="11">The sequence shown here is derived from an EMBL/GenBank/DDBJ whole genome shotgun (WGS) entry which is preliminary data.</text>
</comment>
<dbReference type="Proteomes" id="UP001465755">
    <property type="component" value="Unassembled WGS sequence"/>
</dbReference>
<evidence type="ECO:0000256" key="5">
    <source>
        <dbReference type="ARBA" id="ARBA00023175"/>
    </source>
</evidence>
<evidence type="ECO:0000256" key="9">
    <source>
        <dbReference type="SAM" id="MobiDB-lite"/>
    </source>
</evidence>
<evidence type="ECO:0000256" key="7">
    <source>
        <dbReference type="RuleBase" id="RU000394"/>
    </source>
</evidence>
<keyword evidence="3 6" id="KW-0547">Nucleotide-binding</keyword>
<dbReference type="InterPro" id="IPR027640">
    <property type="entry name" value="Kinesin-like_fam"/>
</dbReference>
<dbReference type="GO" id="GO:0008017">
    <property type="term" value="F:microtubule binding"/>
    <property type="evidence" value="ECO:0007669"/>
    <property type="project" value="InterPro"/>
</dbReference>
<keyword evidence="5 6" id="KW-0505">Motor protein</keyword>
<dbReference type="FunFam" id="3.40.850.10:FF:000113">
    <property type="entry name" value="Kinesin-like protein"/>
    <property type="match status" value="1"/>
</dbReference>
<evidence type="ECO:0000313" key="11">
    <source>
        <dbReference type="EMBL" id="KAK9814021.1"/>
    </source>
</evidence>
<dbReference type="CDD" id="cd01366">
    <property type="entry name" value="KISc_C_terminal"/>
    <property type="match status" value="1"/>
</dbReference>
<dbReference type="GO" id="GO:0003777">
    <property type="term" value="F:microtubule motor activity"/>
    <property type="evidence" value="ECO:0007669"/>
    <property type="project" value="InterPro"/>
</dbReference>
<dbReference type="PANTHER" id="PTHR47972">
    <property type="entry name" value="KINESIN-LIKE PROTEIN KLP-3"/>
    <property type="match status" value="1"/>
</dbReference>
<evidence type="ECO:0000259" key="10">
    <source>
        <dbReference type="PROSITE" id="PS50067"/>
    </source>
</evidence>
<reference evidence="11 12" key="1">
    <citation type="journal article" date="2024" name="Nat. Commun.">
        <title>Phylogenomics reveals the evolutionary origins of lichenization in chlorophyte algae.</title>
        <authorList>
            <person name="Puginier C."/>
            <person name="Libourel C."/>
            <person name="Otte J."/>
            <person name="Skaloud P."/>
            <person name="Haon M."/>
            <person name="Grisel S."/>
            <person name="Petersen M."/>
            <person name="Berrin J.G."/>
            <person name="Delaux P.M."/>
            <person name="Dal Grande F."/>
            <person name="Keller J."/>
        </authorList>
    </citation>
    <scope>NUCLEOTIDE SEQUENCE [LARGE SCALE GENOMIC DNA]</scope>
    <source>
        <strain evidence="11 12">SAG 2036</strain>
    </source>
</reference>
<evidence type="ECO:0000256" key="6">
    <source>
        <dbReference type="PROSITE-ProRule" id="PRU00283"/>
    </source>
</evidence>
<dbReference type="SMART" id="SM00129">
    <property type="entry name" value="KISc"/>
    <property type="match status" value="1"/>
</dbReference>
<organism evidence="11 12">
    <name type="scientific">Symbiochloris irregularis</name>
    <dbReference type="NCBI Taxonomy" id="706552"/>
    <lineage>
        <taxon>Eukaryota</taxon>
        <taxon>Viridiplantae</taxon>
        <taxon>Chlorophyta</taxon>
        <taxon>core chlorophytes</taxon>
        <taxon>Trebouxiophyceae</taxon>
        <taxon>Trebouxiales</taxon>
        <taxon>Trebouxiaceae</taxon>
        <taxon>Symbiochloris</taxon>
    </lineage>
</organism>
<feature type="binding site" evidence="6">
    <location>
        <begin position="542"/>
        <end position="549"/>
    </location>
    <ligand>
        <name>ATP</name>
        <dbReference type="ChEBI" id="CHEBI:30616"/>
    </ligand>
</feature>
<dbReference type="InterPro" id="IPR036961">
    <property type="entry name" value="Kinesin_motor_dom_sf"/>
</dbReference>
<dbReference type="PROSITE" id="PS50067">
    <property type="entry name" value="KINESIN_MOTOR_2"/>
    <property type="match status" value="1"/>
</dbReference>
<keyword evidence="8" id="KW-0175">Coiled coil</keyword>
<feature type="compositionally biased region" description="Low complexity" evidence="9">
    <location>
        <begin position="59"/>
        <end position="73"/>
    </location>
</feature>
<dbReference type="GO" id="GO:0005874">
    <property type="term" value="C:microtubule"/>
    <property type="evidence" value="ECO:0007669"/>
    <property type="project" value="UniProtKB-KW"/>
</dbReference>
<dbReference type="InterPro" id="IPR001752">
    <property type="entry name" value="Kinesin_motor_dom"/>
</dbReference>
<feature type="coiled-coil region" evidence="8">
    <location>
        <begin position="130"/>
        <end position="182"/>
    </location>
</feature>
<evidence type="ECO:0000256" key="8">
    <source>
        <dbReference type="SAM" id="Coils"/>
    </source>
</evidence>
<dbReference type="PANTHER" id="PTHR47972:SF45">
    <property type="entry name" value="PROTEIN CLARET SEGREGATIONAL"/>
    <property type="match status" value="1"/>
</dbReference>
<evidence type="ECO:0000256" key="2">
    <source>
        <dbReference type="ARBA" id="ARBA00022701"/>
    </source>
</evidence>
<dbReference type="SUPFAM" id="SSF52540">
    <property type="entry name" value="P-loop containing nucleoside triphosphate hydrolases"/>
    <property type="match status" value="1"/>
</dbReference>
<keyword evidence="4 6" id="KW-0067">ATP-binding</keyword>
<dbReference type="InterPro" id="IPR019821">
    <property type="entry name" value="Kinesin_motor_CS"/>
</dbReference>
<dbReference type="GO" id="GO:0007018">
    <property type="term" value="P:microtubule-based movement"/>
    <property type="evidence" value="ECO:0007669"/>
    <property type="project" value="InterPro"/>
</dbReference>
<evidence type="ECO:0000256" key="4">
    <source>
        <dbReference type="ARBA" id="ARBA00022840"/>
    </source>
</evidence>
<dbReference type="PRINTS" id="PR00380">
    <property type="entry name" value="KINESINHEAVY"/>
</dbReference>
<dbReference type="InterPro" id="IPR027417">
    <property type="entry name" value="P-loop_NTPase"/>
</dbReference>
<keyword evidence="2 7" id="KW-0493">Microtubule</keyword>
<dbReference type="Pfam" id="PF00225">
    <property type="entry name" value="Kinesin"/>
    <property type="match status" value="1"/>
</dbReference>